<protein>
    <submittedName>
        <fullName evidence="2">Na(+) H(+) antiporter subunit A</fullName>
    </submittedName>
</protein>
<feature type="compositionally biased region" description="Basic and acidic residues" evidence="1">
    <location>
        <begin position="196"/>
        <end position="206"/>
    </location>
</feature>
<feature type="compositionally biased region" description="Basic residues" evidence="1">
    <location>
        <begin position="21"/>
        <end position="40"/>
    </location>
</feature>
<reference evidence="2" key="1">
    <citation type="submission" date="2020-02" db="EMBL/GenBank/DDBJ databases">
        <authorList>
            <person name="Meier V. D."/>
        </authorList>
    </citation>
    <scope>NUCLEOTIDE SEQUENCE</scope>
    <source>
        <strain evidence="2">AVDCRST_MAG49</strain>
    </source>
</reference>
<feature type="compositionally biased region" description="Low complexity" evidence="1">
    <location>
        <begin position="240"/>
        <end position="264"/>
    </location>
</feature>
<feature type="compositionally biased region" description="Basic and acidic residues" evidence="1">
    <location>
        <begin position="459"/>
        <end position="468"/>
    </location>
</feature>
<feature type="compositionally biased region" description="Low complexity" evidence="1">
    <location>
        <begin position="95"/>
        <end position="105"/>
    </location>
</feature>
<feature type="compositionally biased region" description="Pro residues" evidence="1">
    <location>
        <begin position="81"/>
        <end position="94"/>
    </location>
</feature>
<feature type="compositionally biased region" description="Low complexity" evidence="1">
    <location>
        <begin position="275"/>
        <end position="286"/>
    </location>
</feature>
<evidence type="ECO:0000256" key="1">
    <source>
        <dbReference type="SAM" id="MobiDB-lite"/>
    </source>
</evidence>
<dbReference type="AlphaFoldDB" id="A0A6J4VGB0"/>
<feature type="region of interest" description="Disordered" evidence="1">
    <location>
        <begin position="1"/>
        <end position="754"/>
    </location>
</feature>
<organism evidence="2">
    <name type="scientific">uncultured Thermomicrobiales bacterium</name>
    <dbReference type="NCBI Taxonomy" id="1645740"/>
    <lineage>
        <taxon>Bacteria</taxon>
        <taxon>Pseudomonadati</taxon>
        <taxon>Thermomicrobiota</taxon>
        <taxon>Thermomicrobia</taxon>
        <taxon>Thermomicrobiales</taxon>
        <taxon>environmental samples</taxon>
    </lineage>
</organism>
<name>A0A6J4VGB0_9BACT</name>
<feature type="compositionally biased region" description="Low complexity" evidence="1">
    <location>
        <begin position="366"/>
        <end position="379"/>
    </location>
</feature>
<feature type="compositionally biased region" description="Low complexity" evidence="1">
    <location>
        <begin position="209"/>
        <end position="232"/>
    </location>
</feature>
<feature type="compositionally biased region" description="Basic and acidic residues" evidence="1">
    <location>
        <begin position="126"/>
        <end position="138"/>
    </location>
</feature>
<feature type="compositionally biased region" description="Basic and acidic residues" evidence="1">
    <location>
        <begin position="545"/>
        <end position="568"/>
    </location>
</feature>
<proteinExistence type="predicted"/>
<feature type="compositionally biased region" description="Basic residues" evidence="1">
    <location>
        <begin position="169"/>
        <end position="195"/>
    </location>
</feature>
<dbReference type="EMBL" id="CADCWG010000295">
    <property type="protein sequence ID" value="CAA9575021.1"/>
    <property type="molecule type" value="Genomic_DNA"/>
</dbReference>
<feature type="compositionally biased region" description="Basic residues" evidence="1">
    <location>
        <begin position="380"/>
        <end position="407"/>
    </location>
</feature>
<accession>A0A6J4VGB0</accession>
<evidence type="ECO:0000313" key="2">
    <source>
        <dbReference type="EMBL" id="CAA9575021.1"/>
    </source>
</evidence>
<feature type="non-terminal residue" evidence="2">
    <location>
        <position position="754"/>
    </location>
</feature>
<feature type="compositionally biased region" description="Low complexity" evidence="1">
    <location>
        <begin position="642"/>
        <end position="658"/>
    </location>
</feature>
<feature type="compositionally biased region" description="Basic residues" evidence="1">
    <location>
        <begin position="703"/>
        <end position="714"/>
    </location>
</feature>
<feature type="compositionally biased region" description="Gly residues" evidence="1">
    <location>
        <begin position="10"/>
        <end position="20"/>
    </location>
</feature>
<feature type="compositionally biased region" description="Basic and acidic residues" evidence="1">
    <location>
        <begin position="106"/>
        <end position="116"/>
    </location>
</feature>
<feature type="compositionally biased region" description="Basic residues" evidence="1">
    <location>
        <begin position="569"/>
        <end position="579"/>
    </location>
</feature>
<gene>
    <name evidence="2" type="ORF">AVDCRST_MAG49-4068</name>
</gene>
<feature type="compositionally biased region" description="Basic residues" evidence="1">
    <location>
        <begin position="294"/>
        <end position="318"/>
    </location>
</feature>
<feature type="compositionally biased region" description="Basic and acidic residues" evidence="1">
    <location>
        <begin position="715"/>
        <end position="745"/>
    </location>
</feature>
<feature type="compositionally biased region" description="Low complexity" evidence="1">
    <location>
        <begin position="608"/>
        <end position="628"/>
    </location>
</feature>
<feature type="non-terminal residue" evidence="2">
    <location>
        <position position="1"/>
    </location>
</feature>
<sequence length="754" mass="80284">GRGGRRAGTAGVGGTGGGGAGRRRVRLRGLGPRHRRRPDRRRLGADLGPPPGLLPRRAGRALRAAGDGDRRGGRPLRRPLHPPPPRPPRPPAERPGPLLRVAAALPRRDGRPRDGRGPAAALRLLGPDRDRLLPPDRLRPRRGPRPRGGPDGPPRHRRQRILPPDRRPAPLRRVRHLPAPRALRGGRGRADRRRRRDADRGRRAGQERPGAAPLLAAAGDGRADARLGLPPLGGDGRGRGLPARAGLPPAGAGAAPARRPAGGRPRLDGGRGRAGADPGRAQAGAGLLDDLPVRLRRHDARPRRRGGRRRRVVLRSRPRPGQVGPVPHRRSGDRGDGGSPPRPARRPLAGTARPRRRQRRGGGQPGRAAAHGRLLQGRAVLRRRARARPRAHRRGGRRRGAHLRLHRPLLGGGLPRAAPHPGRPSPPLGARRARRGAGRPVDRLRGRGRAAGGGRRGGGRRDPPRRDAGPPGLPPRHPRREPAGAGDLRPRGDAPRDPPGLVRRRDGRGPGGRARWTGAWLRAAAARPESHVLAPAADGGPRPPQPDRDDPAPGRDPGPDRGRRDPGRRGLHGRRHRPGRPAPGADPDGGRGGGGRDHARHRPPLDGPDPLRGGVQPGGHLRLLLGAGRRAGRRADRDDLRAPAPRGAGPAAPAGAARGRPRAVRPPPRVAGRRPGDRRRAARLCGRVGGTLPAGAAGDGRRRAGAAHPRRARQGHRDGDPGRLPRPRHDGGDHRDRDRAARDRQPAAPRAPAM</sequence>